<dbReference type="FunFam" id="2.40.50.140:FF:000254">
    <property type="entry name" value="Ribosomal protein L2 mitochondrion"/>
    <property type="match status" value="1"/>
</dbReference>
<dbReference type="EMBL" id="KK914761">
    <property type="protein sequence ID" value="KDP29079.1"/>
    <property type="molecule type" value="Genomic_DNA"/>
</dbReference>
<keyword evidence="4" id="KW-0496">Mitochondrion</keyword>
<dbReference type="KEGG" id="jcu:105642180"/>
<dbReference type="GO" id="GO:0005762">
    <property type="term" value="C:mitochondrial large ribosomal subunit"/>
    <property type="evidence" value="ECO:0007669"/>
    <property type="project" value="TreeGrafter"/>
</dbReference>
<evidence type="ECO:0000256" key="3">
    <source>
        <dbReference type="ARBA" id="ARBA00022980"/>
    </source>
</evidence>
<dbReference type="Gene3D" id="2.40.50.140">
    <property type="entry name" value="Nucleic acid-binding proteins"/>
    <property type="match status" value="1"/>
</dbReference>
<dbReference type="InterPro" id="IPR002171">
    <property type="entry name" value="Ribosomal_uL2"/>
</dbReference>
<dbReference type="GO" id="GO:0003723">
    <property type="term" value="F:RNA binding"/>
    <property type="evidence" value="ECO:0007669"/>
    <property type="project" value="TreeGrafter"/>
</dbReference>
<comment type="subcellular location">
    <subcellularLocation>
        <location evidence="1">Mitochondrion</location>
    </subcellularLocation>
</comment>
<evidence type="ECO:0000313" key="8">
    <source>
        <dbReference type="EMBL" id="KDP29079.1"/>
    </source>
</evidence>
<dbReference type="PANTHER" id="PTHR13691">
    <property type="entry name" value="RIBOSOMAL PROTEIN L2"/>
    <property type="match status" value="1"/>
</dbReference>
<evidence type="ECO:0000313" key="9">
    <source>
        <dbReference type="Proteomes" id="UP000027138"/>
    </source>
</evidence>
<evidence type="ECO:0000256" key="5">
    <source>
        <dbReference type="ARBA" id="ARBA00023274"/>
    </source>
</evidence>
<comment type="similarity">
    <text evidence="2">Belongs to the universal ribosomal protein uL2 family.</text>
</comment>
<reference evidence="8 9" key="1">
    <citation type="journal article" date="2014" name="PLoS ONE">
        <title>Global Analysis of Gene Expression Profiles in Physic Nut (Jatropha curcas L.) Seedlings Exposed to Salt Stress.</title>
        <authorList>
            <person name="Zhang L."/>
            <person name="Zhang C."/>
            <person name="Wu P."/>
            <person name="Chen Y."/>
            <person name="Li M."/>
            <person name="Jiang H."/>
            <person name="Wu G."/>
        </authorList>
    </citation>
    <scope>NUCLEOTIDE SEQUENCE [LARGE SCALE GENOMIC DNA]</scope>
    <source>
        <strain evidence="9">cv. GZQX0401</strain>
        <tissue evidence="8">Young leaves</tissue>
    </source>
</reference>
<dbReference type="STRING" id="180498.A0A067KB80"/>
<dbReference type="GO" id="GO:0032543">
    <property type="term" value="P:mitochondrial translation"/>
    <property type="evidence" value="ECO:0007669"/>
    <property type="project" value="TreeGrafter"/>
</dbReference>
<gene>
    <name evidence="8" type="ORF">JCGZ_16468</name>
</gene>
<sequence length="323" mass="34980">MAASLRVGNAEVAASQVGKYGAQAWQAFKARSATAGKEAAHGIRESPSIIKEVKGAPRQLTSSVGKTASRNSAGRITIFHRGGGAKRLHRRIDLKRSTVAMGVIERIEYDPNRSSRIALVRWEGRDLHMKKSKPVEQFAPPKKILEPSTTNMCGLFPLSTLSLQVDQRKVVYSPGQNAAHAVVGLQTAIPSGLKSLSTSENAESKNTCARDVFLSAFSTPKPKRATTSFSLSGSLNCPRIAVAGAKPTFFAPQSREKGGGKSTFSLGEVQKWNKRSSIWTNRMKSKAAISWRSFKWHDTLGFVGAADSNESRPENDNVSKPSK</sequence>
<keyword evidence="3" id="KW-0689">Ribosomal protein</keyword>
<dbReference type="SMART" id="SM01383">
    <property type="entry name" value="Ribosomal_L2"/>
    <property type="match status" value="1"/>
</dbReference>
<accession>A0A067KB80</accession>
<dbReference type="GO" id="GO:0003735">
    <property type="term" value="F:structural constituent of ribosome"/>
    <property type="evidence" value="ECO:0007669"/>
    <property type="project" value="InterPro"/>
</dbReference>
<dbReference type="InterPro" id="IPR012340">
    <property type="entry name" value="NA-bd_OB-fold"/>
</dbReference>
<evidence type="ECO:0000256" key="1">
    <source>
        <dbReference type="ARBA" id="ARBA00004173"/>
    </source>
</evidence>
<dbReference type="SUPFAM" id="SSF50249">
    <property type="entry name" value="Nucleic acid-binding proteins"/>
    <property type="match status" value="1"/>
</dbReference>
<dbReference type="Proteomes" id="UP000027138">
    <property type="component" value="Unassembled WGS sequence"/>
</dbReference>
<protein>
    <recommendedName>
        <fullName evidence="6">60S ribosomal protein L2, mitochondrial</fullName>
    </recommendedName>
</protein>
<dbReference type="Pfam" id="PF00181">
    <property type="entry name" value="Ribosomal_L2_N"/>
    <property type="match status" value="1"/>
</dbReference>
<evidence type="ECO:0000256" key="4">
    <source>
        <dbReference type="ARBA" id="ARBA00023128"/>
    </source>
</evidence>
<evidence type="ECO:0000256" key="2">
    <source>
        <dbReference type="ARBA" id="ARBA00005636"/>
    </source>
</evidence>
<evidence type="ECO:0000259" key="7">
    <source>
        <dbReference type="SMART" id="SM01383"/>
    </source>
</evidence>
<keyword evidence="9" id="KW-1185">Reference proteome</keyword>
<feature type="domain" description="Large ribosomal subunit protein uL2 RNA-binding" evidence="7">
    <location>
        <begin position="69"/>
        <end position="137"/>
    </location>
</feature>
<dbReference type="InterPro" id="IPR022666">
    <property type="entry name" value="Ribosomal_uL2_RNA-bd_dom"/>
</dbReference>
<evidence type="ECO:0000256" key="6">
    <source>
        <dbReference type="ARBA" id="ARBA00078513"/>
    </source>
</evidence>
<dbReference type="OrthoDB" id="10267824at2759"/>
<name>A0A067KB80_JATCU</name>
<proteinExistence type="inferred from homology"/>
<dbReference type="AlphaFoldDB" id="A0A067KB80"/>
<organism evidence="8 9">
    <name type="scientific">Jatropha curcas</name>
    <name type="common">Barbados nut</name>
    <dbReference type="NCBI Taxonomy" id="180498"/>
    <lineage>
        <taxon>Eukaryota</taxon>
        <taxon>Viridiplantae</taxon>
        <taxon>Streptophyta</taxon>
        <taxon>Embryophyta</taxon>
        <taxon>Tracheophyta</taxon>
        <taxon>Spermatophyta</taxon>
        <taxon>Magnoliopsida</taxon>
        <taxon>eudicotyledons</taxon>
        <taxon>Gunneridae</taxon>
        <taxon>Pentapetalae</taxon>
        <taxon>rosids</taxon>
        <taxon>fabids</taxon>
        <taxon>Malpighiales</taxon>
        <taxon>Euphorbiaceae</taxon>
        <taxon>Crotonoideae</taxon>
        <taxon>Jatropheae</taxon>
        <taxon>Jatropha</taxon>
    </lineage>
</organism>
<keyword evidence="5" id="KW-0687">Ribonucleoprotein</keyword>
<dbReference type="PANTHER" id="PTHR13691:SF44">
    <property type="entry name" value="LARGE RIBOSOMAL SUBUNIT PROTEIN UL2MZ-RELATED"/>
    <property type="match status" value="1"/>
</dbReference>